<dbReference type="Pfam" id="PF00005">
    <property type="entry name" value="ABC_tran"/>
    <property type="match status" value="1"/>
</dbReference>
<evidence type="ECO:0000259" key="4">
    <source>
        <dbReference type="PROSITE" id="PS50893"/>
    </source>
</evidence>
<evidence type="ECO:0000313" key="6">
    <source>
        <dbReference type="Proteomes" id="UP000050326"/>
    </source>
</evidence>
<dbReference type="GO" id="GO:0005886">
    <property type="term" value="C:plasma membrane"/>
    <property type="evidence" value="ECO:0007669"/>
    <property type="project" value="TreeGrafter"/>
</dbReference>
<dbReference type="PANTHER" id="PTHR45772">
    <property type="entry name" value="CONSERVED COMPONENT OF ABC TRANSPORTER FOR NATURAL AMINO ACIDS-RELATED"/>
    <property type="match status" value="1"/>
</dbReference>
<dbReference type="InterPro" id="IPR032823">
    <property type="entry name" value="BCA_ABC_TP_C"/>
</dbReference>
<keyword evidence="1" id="KW-0813">Transport</keyword>
<dbReference type="GO" id="GO:0015188">
    <property type="term" value="F:L-isoleucine transmembrane transporter activity"/>
    <property type="evidence" value="ECO:0007669"/>
    <property type="project" value="TreeGrafter"/>
</dbReference>
<dbReference type="Gene3D" id="3.40.50.300">
    <property type="entry name" value="P-loop containing nucleotide triphosphate hydrolases"/>
    <property type="match status" value="1"/>
</dbReference>
<dbReference type="GO" id="GO:0005524">
    <property type="term" value="F:ATP binding"/>
    <property type="evidence" value="ECO:0007669"/>
    <property type="project" value="UniProtKB-KW"/>
</dbReference>
<comment type="caution">
    <text evidence="5">The sequence shown here is derived from an EMBL/GenBank/DDBJ whole genome shotgun (WGS) entry which is preliminary data.</text>
</comment>
<dbReference type="RefSeq" id="WP_054874668.1">
    <property type="nucleotide sequence ID" value="NZ_LKET01000029.1"/>
</dbReference>
<gene>
    <name evidence="5" type="primary">lptB_3</name>
    <name evidence="5" type="ORF">OXPF_15960</name>
</gene>
<dbReference type="PATRIC" id="fig|36849.3.peg.1686"/>
<dbReference type="GO" id="GO:0005304">
    <property type="term" value="F:L-valine transmembrane transporter activity"/>
    <property type="evidence" value="ECO:0007669"/>
    <property type="project" value="TreeGrafter"/>
</dbReference>
<dbReference type="EMBL" id="LKET01000029">
    <property type="protein sequence ID" value="KPU44513.1"/>
    <property type="molecule type" value="Genomic_DNA"/>
</dbReference>
<evidence type="ECO:0000256" key="1">
    <source>
        <dbReference type="ARBA" id="ARBA00022448"/>
    </source>
</evidence>
<dbReference type="AlphaFoldDB" id="A0A0P9AGF8"/>
<dbReference type="GO" id="GO:1903806">
    <property type="term" value="P:L-isoleucine import across plasma membrane"/>
    <property type="evidence" value="ECO:0007669"/>
    <property type="project" value="TreeGrafter"/>
</dbReference>
<evidence type="ECO:0000256" key="2">
    <source>
        <dbReference type="ARBA" id="ARBA00022741"/>
    </source>
</evidence>
<dbReference type="EC" id="3.6.3.-" evidence="5"/>
<dbReference type="GO" id="GO:0015192">
    <property type="term" value="F:L-phenylalanine transmembrane transporter activity"/>
    <property type="evidence" value="ECO:0007669"/>
    <property type="project" value="TreeGrafter"/>
</dbReference>
<keyword evidence="6" id="KW-1185">Reference proteome</keyword>
<dbReference type="InterPro" id="IPR027417">
    <property type="entry name" value="P-loop_NTPase"/>
</dbReference>
<evidence type="ECO:0000313" key="5">
    <source>
        <dbReference type="EMBL" id="KPU44513.1"/>
    </source>
</evidence>
<dbReference type="GO" id="GO:1903805">
    <property type="term" value="P:L-valine import across plasma membrane"/>
    <property type="evidence" value="ECO:0007669"/>
    <property type="project" value="TreeGrafter"/>
</dbReference>
<dbReference type="FunFam" id="3.40.50.300:FF:000421">
    <property type="entry name" value="Branched-chain amino acid ABC transporter ATP-binding protein"/>
    <property type="match status" value="1"/>
</dbReference>
<reference evidence="5 6" key="1">
    <citation type="submission" date="2015-09" db="EMBL/GenBank/DDBJ databases">
        <title>Genome sequence of Oxobacter pfennigii DSM 3222.</title>
        <authorList>
            <person name="Poehlein A."/>
            <person name="Bengelsdorf F.R."/>
            <person name="Schiel-Bengelsdorf B."/>
            <person name="Duerre P."/>
            <person name="Daniel R."/>
        </authorList>
    </citation>
    <scope>NUCLEOTIDE SEQUENCE [LARGE SCALE GENOMIC DNA]</scope>
    <source>
        <strain evidence="5 6">DSM 3222</strain>
    </source>
</reference>
<dbReference type="SMART" id="SM00382">
    <property type="entry name" value="AAA"/>
    <property type="match status" value="1"/>
</dbReference>
<dbReference type="CDD" id="cd03219">
    <property type="entry name" value="ABC_Mj1267_LivG_branched"/>
    <property type="match status" value="1"/>
</dbReference>
<dbReference type="SUPFAM" id="SSF52540">
    <property type="entry name" value="P-loop containing nucleoside triphosphate hydrolases"/>
    <property type="match status" value="1"/>
</dbReference>
<dbReference type="InterPro" id="IPR003593">
    <property type="entry name" value="AAA+_ATPase"/>
</dbReference>
<proteinExistence type="predicted"/>
<dbReference type="Proteomes" id="UP000050326">
    <property type="component" value="Unassembled WGS sequence"/>
</dbReference>
<sequence length="256" mass="28273">MLLDVKSINKSFGGVKAIQGFSLTAEKGDIVGIIGPNGAGKTTIFNVVTGVYTADSGNVLLNGKDVTRLEQYQITREGISRTFQNIRLFKGLTVLENVMCAFDPASKYSVVGGLLPTPKRLAEEKRGREICEHYLEIVGLSRFLHERPENMAYGLQRKLEIARALTCNPKVLLLDEPAAGLNPTEVKELTDLISKLSRDIGFAILLIEHRLELVMGISHKIYVQNFGKTIAVGTPQEIRENPEVIEAYLGEEEDKC</sequence>
<dbReference type="GO" id="GO:0042941">
    <property type="term" value="P:D-alanine transmembrane transport"/>
    <property type="evidence" value="ECO:0007669"/>
    <property type="project" value="TreeGrafter"/>
</dbReference>
<organism evidence="5 6">
    <name type="scientific">Oxobacter pfennigii</name>
    <dbReference type="NCBI Taxonomy" id="36849"/>
    <lineage>
        <taxon>Bacteria</taxon>
        <taxon>Bacillati</taxon>
        <taxon>Bacillota</taxon>
        <taxon>Clostridia</taxon>
        <taxon>Eubacteriales</taxon>
        <taxon>Clostridiaceae</taxon>
        <taxon>Oxobacter</taxon>
    </lineage>
</organism>
<keyword evidence="5" id="KW-0378">Hydrolase</keyword>
<dbReference type="PROSITE" id="PS50893">
    <property type="entry name" value="ABC_TRANSPORTER_2"/>
    <property type="match status" value="1"/>
</dbReference>
<evidence type="ECO:0000256" key="3">
    <source>
        <dbReference type="ARBA" id="ARBA00022840"/>
    </source>
</evidence>
<dbReference type="Pfam" id="PF12399">
    <property type="entry name" value="BCA_ABC_TP_C"/>
    <property type="match status" value="1"/>
</dbReference>
<name>A0A0P9AGF8_9CLOT</name>
<dbReference type="OrthoDB" id="9804819at2"/>
<keyword evidence="2" id="KW-0547">Nucleotide-binding</keyword>
<keyword evidence="3 5" id="KW-0067">ATP-binding</keyword>
<dbReference type="PANTHER" id="PTHR45772:SF7">
    <property type="entry name" value="AMINO ACID ABC TRANSPORTER ATP-BINDING PROTEIN"/>
    <property type="match status" value="1"/>
</dbReference>
<protein>
    <submittedName>
        <fullName evidence="5">Lipopolysaccharide export system ATP-binding protein LptB</fullName>
        <ecNumber evidence="5">3.6.3.-</ecNumber>
    </submittedName>
</protein>
<dbReference type="InterPro" id="IPR051120">
    <property type="entry name" value="ABC_AA/LPS_Transport"/>
</dbReference>
<accession>A0A0P9AGF8</accession>
<dbReference type="GO" id="GO:0016887">
    <property type="term" value="F:ATP hydrolysis activity"/>
    <property type="evidence" value="ECO:0007669"/>
    <property type="project" value="InterPro"/>
</dbReference>
<dbReference type="STRING" id="36849.OXPF_15960"/>
<dbReference type="InterPro" id="IPR003439">
    <property type="entry name" value="ABC_transporter-like_ATP-bd"/>
</dbReference>
<feature type="domain" description="ABC transporter" evidence="4">
    <location>
        <begin position="3"/>
        <end position="251"/>
    </location>
</feature>
<dbReference type="GO" id="GO:0015808">
    <property type="term" value="P:L-alanine transport"/>
    <property type="evidence" value="ECO:0007669"/>
    <property type="project" value="TreeGrafter"/>
</dbReference>